<dbReference type="PANTHER" id="PTHR43434:SF13">
    <property type="entry name" value="PHOSPHOGLYCOLATE PHOSPHATASE"/>
    <property type="match status" value="1"/>
</dbReference>
<dbReference type="InterPro" id="IPR023214">
    <property type="entry name" value="HAD_sf"/>
</dbReference>
<dbReference type="GO" id="GO:0006281">
    <property type="term" value="P:DNA repair"/>
    <property type="evidence" value="ECO:0007669"/>
    <property type="project" value="TreeGrafter"/>
</dbReference>
<protein>
    <submittedName>
        <fullName evidence="1">HAD family hydrolase</fullName>
    </submittedName>
</protein>
<dbReference type="PANTHER" id="PTHR43434">
    <property type="entry name" value="PHOSPHOGLYCOLATE PHOSPHATASE"/>
    <property type="match status" value="1"/>
</dbReference>
<dbReference type="SFLD" id="SFLDS00003">
    <property type="entry name" value="Haloacid_Dehalogenase"/>
    <property type="match status" value="1"/>
</dbReference>
<dbReference type="InterPro" id="IPR050155">
    <property type="entry name" value="HAD-like_hydrolase_sf"/>
</dbReference>
<dbReference type="SUPFAM" id="SSF56784">
    <property type="entry name" value="HAD-like"/>
    <property type="match status" value="1"/>
</dbReference>
<sequence length="216" mass="24164">MYYKLVIFDFDGTLADSFPFFRSALNTLADAYSFKRIEENEVDQLRSLDVRSMMKHVGLPAWKMPFVANAFIKLMSSNIDQIRLFAGVPELLKQLSDKGVRLAIVSSNSEENIRRVLGPQNASLITYYGCGTAMFGKSRKFRKVMAKSGVAPSEILCIGDEVRDMEAANSESMAFGAVAWGYTRADVLRAYTGSKLFNRIDDILHTVLGENKSTMQ</sequence>
<accession>A0A327NQP4</accession>
<dbReference type="AlphaFoldDB" id="A0A327NQP4"/>
<comment type="caution">
    <text evidence="1">The sequence shown here is derived from an EMBL/GenBank/DDBJ whole genome shotgun (WGS) entry which is preliminary data.</text>
</comment>
<dbReference type="InterPro" id="IPR036412">
    <property type="entry name" value="HAD-like_sf"/>
</dbReference>
<dbReference type="InterPro" id="IPR023198">
    <property type="entry name" value="PGP-like_dom2"/>
</dbReference>
<dbReference type="Gene3D" id="1.10.150.240">
    <property type="entry name" value="Putative phosphatase, domain 2"/>
    <property type="match status" value="1"/>
</dbReference>
<dbReference type="EMBL" id="QLII01000001">
    <property type="protein sequence ID" value="RAI77700.1"/>
    <property type="molecule type" value="Genomic_DNA"/>
</dbReference>
<dbReference type="Gene3D" id="3.40.50.1000">
    <property type="entry name" value="HAD superfamily/HAD-like"/>
    <property type="match status" value="1"/>
</dbReference>
<reference evidence="1 2" key="1">
    <citation type="submission" date="2018-06" db="EMBL/GenBank/DDBJ databases">
        <title>Spirosoma sp. HMF3257 Genome sequencing and assembly.</title>
        <authorList>
            <person name="Kang H."/>
            <person name="Cha I."/>
            <person name="Kim H."/>
            <person name="Kang J."/>
            <person name="Joh K."/>
        </authorList>
    </citation>
    <scope>NUCLEOTIDE SEQUENCE [LARGE SCALE GENOMIC DNA]</scope>
    <source>
        <strain evidence="1 2">HMF3257</strain>
    </source>
</reference>
<proteinExistence type="predicted"/>
<dbReference type="RefSeq" id="WP_111348590.1">
    <property type="nucleotide sequence ID" value="NZ_QLII01000001.1"/>
</dbReference>
<dbReference type="OrthoDB" id="9807630at2"/>
<dbReference type="GO" id="GO:0008967">
    <property type="term" value="F:phosphoglycolate phosphatase activity"/>
    <property type="evidence" value="ECO:0007669"/>
    <property type="project" value="TreeGrafter"/>
</dbReference>
<dbReference type="GO" id="GO:0005829">
    <property type="term" value="C:cytosol"/>
    <property type="evidence" value="ECO:0007669"/>
    <property type="project" value="TreeGrafter"/>
</dbReference>
<gene>
    <name evidence="1" type="ORF">HMF3257_32630</name>
</gene>
<dbReference type="InterPro" id="IPR041492">
    <property type="entry name" value="HAD_2"/>
</dbReference>
<dbReference type="Pfam" id="PF13419">
    <property type="entry name" value="HAD_2"/>
    <property type="match status" value="1"/>
</dbReference>
<dbReference type="Proteomes" id="UP000249016">
    <property type="component" value="Unassembled WGS sequence"/>
</dbReference>
<evidence type="ECO:0000313" key="2">
    <source>
        <dbReference type="Proteomes" id="UP000249016"/>
    </source>
</evidence>
<keyword evidence="2" id="KW-1185">Reference proteome</keyword>
<keyword evidence="1" id="KW-0378">Hydrolase</keyword>
<name>A0A327NQP4_9BACT</name>
<organism evidence="1 2">
    <name type="scientific">Spirosoma telluris</name>
    <dbReference type="NCBI Taxonomy" id="2183553"/>
    <lineage>
        <taxon>Bacteria</taxon>
        <taxon>Pseudomonadati</taxon>
        <taxon>Bacteroidota</taxon>
        <taxon>Cytophagia</taxon>
        <taxon>Cytophagales</taxon>
        <taxon>Cytophagaceae</taxon>
        <taxon>Spirosoma</taxon>
    </lineage>
</organism>
<dbReference type="SFLD" id="SFLDG01129">
    <property type="entry name" value="C1.5:_HAD__Beta-PGM__Phosphata"/>
    <property type="match status" value="1"/>
</dbReference>
<evidence type="ECO:0000313" key="1">
    <source>
        <dbReference type="EMBL" id="RAI77700.1"/>
    </source>
</evidence>